<protein>
    <submittedName>
        <fullName evidence="2">Uncharacterized protein</fullName>
    </submittedName>
</protein>
<evidence type="ECO:0000313" key="2">
    <source>
        <dbReference type="EMBL" id="CAF1536185.1"/>
    </source>
</evidence>
<sequence length="369" mass="41946">MSVIQKIATEAVETDLREMLAIITDTLAIRTLYLNDEKTREYRNRLDEAYGTHTAEYNELTKVEQIGEYINKHHSLLPVFAKDFIYSLSIASQGYDELSQASIYGQIADHLCKASTRNFHMAIRQNPQGELQFKKLLYKTKSYEHLAYYGELTSELLELIFALDPAIDDDEEIEQDILPFIITIANRSVLEQLYEKLMSKYSFERLLAGRLLVHLASCDAISAQEANDKILIAIQDSFAQQQMKWFHADNKDCRGHDGLAQQMGLMLLQLSFAHRNPLTSSSPLCHEPTFVFHYAKQIRNQVVCLFTTNEILHVVETDDSNDTHYIDDDNNNGDIDEDDVDDDIGEDDVDGDIGEDDVDGDIGEDDSSG</sequence>
<evidence type="ECO:0000313" key="3">
    <source>
        <dbReference type="EMBL" id="CAF1655604.1"/>
    </source>
</evidence>
<evidence type="ECO:0000313" key="5">
    <source>
        <dbReference type="Proteomes" id="UP000663877"/>
    </source>
</evidence>
<feature type="compositionally biased region" description="Acidic residues" evidence="1">
    <location>
        <begin position="328"/>
        <end position="369"/>
    </location>
</feature>
<gene>
    <name evidence="2" type="ORF">BJG266_LOCUS45254</name>
    <name evidence="3" type="ORF">QVE165_LOCUS62242</name>
</gene>
<dbReference type="AlphaFoldDB" id="A0A815VIH4"/>
<proteinExistence type="predicted"/>
<dbReference type="OrthoDB" id="10228983at2759"/>
<accession>A0A815VIH4</accession>
<comment type="caution">
    <text evidence="2">The sequence shown here is derived from an EMBL/GenBank/DDBJ whole genome shotgun (WGS) entry which is preliminary data.</text>
</comment>
<reference evidence="2" key="1">
    <citation type="submission" date="2021-02" db="EMBL/GenBank/DDBJ databases">
        <authorList>
            <person name="Nowell W R."/>
        </authorList>
    </citation>
    <scope>NUCLEOTIDE SEQUENCE</scope>
</reference>
<evidence type="ECO:0000256" key="1">
    <source>
        <dbReference type="SAM" id="MobiDB-lite"/>
    </source>
</evidence>
<name>A0A815VIH4_9BILA</name>
<dbReference type="Proteomes" id="UP000663877">
    <property type="component" value="Unassembled WGS sequence"/>
</dbReference>
<dbReference type="EMBL" id="CAJNOM010004427">
    <property type="protein sequence ID" value="CAF1655604.1"/>
    <property type="molecule type" value="Genomic_DNA"/>
</dbReference>
<keyword evidence="4" id="KW-1185">Reference proteome</keyword>
<dbReference type="EMBL" id="CAJNOI010004053">
    <property type="protein sequence ID" value="CAF1536185.1"/>
    <property type="molecule type" value="Genomic_DNA"/>
</dbReference>
<dbReference type="Proteomes" id="UP000663832">
    <property type="component" value="Unassembled WGS sequence"/>
</dbReference>
<feature type="region of interest" description="Disordered" evidence="1">
    <location>
        <begin position="320"/>
        <end position="369"/>
    </location>
</feature>
<evidence type="ECO:0000313" key="4">
    <source>
        <dbReference type="Proteomes" id="UP000663832"/>
    </source>
</evidence>
<organism evidence="2 5">
    <name type="scientific">Adineta steineri</name>
    <dbReference type="NCBI Taxonomy" id="433720"/>
    <lineage>
        <taxon>Eukaryota</taxon>
        <taxon>Metazoa</taxon>
        <taxon>Spiralia</taxon>
        <taxon>Gnathifera</taxon>
        <taxon>Rotifera</taxon>
        <taxon>Eurotatoria</taxon>
        <taxon>Bdelloidea</taxon>
        <taxon>Adinetida</taxon>
        <taxon>Adinetidae</taxon>
        <taxon>Adineta</taxon>
    </lineage>
</organism>